<gene>
    <name evidence="3" type="primary">RvY_07544-1</name>
    <name evidence="3" type="synonym">RvY_07544.1</name>
    <name evidence="3" type="ORF">RvY_07544</name>
</gene>
<dbReference type="Pfam" id="PF14226">
    <property type="entry name" value="DIOX_N"/>
    <property type="match status" value="1"/>
</dbReference>
<dbReference type="OrthoDB" id="288590at2759"/>
<dbReference type="Proteomes" id="UP000186922">
    <property type="component" value="Unassembled WGS sequence"/>
</dbReference>
<reference evidence="3 4" key="1">
    <citation type="journal article" date="2016" name="Nat. Commun.">
        <title>Extremotolerant tardigrade genome and improved radiotolerance of human cultured cells by tardigrade-unique protein.</title>
        <authorList>
            <person name="Hashimoto T."/>
            <person name="Horikawa D.D."/>
            <person name="Saito Y."/>
            <person name="Kuwahara H."/>
            <person name="Kozuka-Hata H."/>
            <person name="Shin-I T."/>
            <person name="Minakuchi Y."/>
            <person name="Ohishi K."/>
            <person name="Motoyama A."/>
            <person name="Aizu T."/>
            <person name="Enomoto A."/>
            <person name="Kondo K."/>
            <person name="Tanaka S."/>
            <person name="Hara Y."/>
            <person name="Koshikawa S."/>
            <person name="Sagara H."/>
            <person name="Miura T."/>
            <person name="Yokobori S."/>
            <person name="Miyagawa K."/>
            <person name="Suzuki Y."/>
            <person name="Kubo T."/>
            <person name="Oyama M."/>
            <person name="Kohara Y."/>
            <person name="Fujiyama A."/>
            <person name="Arakawa K."/>
            <person name="Katayama T."/>
            <person name="Toyoda A."/>
            <person name="Kunieda T."/>
        </authorList>
    </citation>
    <scope>NUCLEOTIDE SEQUENCE [LARGE SCALE GENOMIC DNA]</scope>
    <source>
        <strain evidence="3 4">YOKOZUNA-1</strain>
    </source>
</reference>
<keyword evidence="1" id="KW-0479">Metal-binding</keyword>
<comment type="similarity">
    <text evidence="1">Belongs to the iron/ascorbate-dependent oxidoreductase family.</text>
</comment>
<name>A0A1D1V2S7_RAMVA</name>
<feature type="domain" description="Fe2OG dioxygenase" evidence="2">
    <location>
        <begin position="164"/>
        <end position="273"/>
    </location>
</feature>
<dbReference type="PROSITE" id="PS51471">
    <property type="entry name" value="FE2OG_OXY"/>
    <property type="match status" value="1"/>
</dbReference>
<dbReference type="GO" id="GO:0016491">
    <property type="term" value="F:oxidoreductase activity"/>
    <property type="evidence" value="ECO:0007669"/>
    <property type="project" value="UniProtKB-KW"/>
</dbReference>
<dbReference type="SUPFAM" id="SSF51197">
    <property type="entry name" value="Clavaminate synthase-like"/>
    <property type="match status" value="1"/>
</dbReference>
<dbReference type="GO" id="GO:0046872">
    <property type="term" value="F:metal ion binding"/>
    <property type="evidence" value="ECO:0007669"/>
    <property type="project" value="UniProtKB-KW"/>
</dbReference>
<dbReference type="InterPro" id="IPR044861">
    <property type="entry name" value="IPNS-like_FE2OG_OXY"/>
</dbReference>
<dbReference type="InterPro" id="IPR050231">
    <property type="entry name" value="Iron_ascorbate_oxido_reductase"/>
</dbReference>
<dbReference type="PRINTS" id="PR00682">
    <property type="entry name" value="IPNSYNTHASE"/>
</dbReference>
<keyword evidence="1" id="KW-0560">Oxidoreductase</keyword>
<dbReference type="STRING" id="947166.A0A1D1V2S7"/>
<dbReference type="AlphaFoldDB" id="A0A1D1V2S7"/>
<dbReference type="InterPro" id="IPR026992">
    <property type="entry name" value="DIOX_N"/>
</dbReference>
<evidence type="ECO:0000256" key="1">
    <source>
        <dbReference type="RuleBase" id="RU003682"/>
    </source>
</evidence>
<dbReference type="InterPro" id="IPR027443">
    <property type="entry name" value="IPNS-like_sf"/>
</dbReference>
<evidence type="ECO:0000313" key="3">
    <source>
        <dbReference type="EMBL" id="GAU96041.1"/>
    </source>
</evidence>
<sequence length="316" mass="35536">MDIPVIDFSRYNESETRLSVAEEIVRTLETVGFLYLKNHGIPADQVTKVNDAAKVYFEQDVSIKKQFLRPNVQFESPGSGYSEIGLERLDGLNVTEVKESFDMIPSHLPPDESASASVLIPPLVELYRSCVNLTNQINHCIALGLKLEDENFFIKNHKGMGNRDANSSLLRVLHYPAFDETQYGDAITRLGAHTDYGMVTILFQCDVGGLEVETLDNVYVAAPVIPDTVLINIGDLLQDWTGGRLKATRHRVQLQGGVSHTQVRRSIAFFAEPDYNTVVESLDPAKYLKPKAAKDHIFKRYRETHLFQQNIQILLS</sequence>
<keyword evidence="1" id="KW-0408">Iron</keyword>
<dbReference type="Gene3D" id="2.60.120.330">
    <property type="entry name" value="B-lactam Antibiotic, Isopenicillin N Synthase, Chain"/>
    <property type="match status" value="1"/>
</dbReference>
<protein>
    <recommendedName>
        <fullName evidence="2">Fe2OG dioxygenase domain-containing protein</fullName>
    </recommendedName>
</protein>
<evidence type="ECO:0000313" key="4">
    <source>
        <dbReference type="Proteomes" id="UP000186922"/>
    </source>
</evidence>
<proteinExistence type="inferred from homology"/>
<organism evidence="3 4">
    <name type="scientific">Ramazzottius varieornatus</name>
    <name type="common">Water bear</name>
    <name type="synonym">Tardigrade</name>
    <dbReference type="NCBI Taxonomy" id="947166"/>
    <lineage>
        <taxon>Eukaryota</taxon>
        <taxon>Metazoa</taxon>
        <taxon>Ecdysozoa</taxon>
        <taxon>Tardigrada</taxon>
        <taxon>Eutardigrada</taxon>
        <taxon>Parachela</taxon>
        <taxon>Hypsibioidea</taxon>
        <taxon>Ramazzottiidae</taxon>
        <taxon>Ramazzottius</taxon>
    </lineage>
</organism>
<dbReference type="InterPro" id="IPR005123">
    <property type="entry name" value="Oxoglu/Fe-dep_dioxygenase_dom"/>
</dbReference>
<accession>A0A1D1V2S7</accession>
<dbReference type="PANTHER" id="PTHR47990">
    <property type="entry name" value="2-OXOGLUTARATE (2OG) AND FE(II)-DEPENDENT OXYGENASE SUPERFAMILY PROTEIN-RELATED"/>
    <property type="match status" value="1"/>
</dbReference>
<comment type="caution">
    <text evidence="3">The sequence shown here is derived from an EMBL/GenBank/DDBJ whole genome shotgun (WGS) entry which is preliminary data.</text>
</comment>
<dbReference type="Pfam" id="PF03171">
    <property type="entry name" value="2OG-FeII_Oxy"/>
    <property type="match status" value="1"/>
</dbReference>
<dbReference type="FunFam" id="2.60.120.330:FF:000038">
    <property type="entry name" value="Si:dkey-10o6.2"/>
    <property type="match status" value="1"/>
</dbReference>
<dbReference type="EMBL" id="BDGG01000003">
    <property type="protein sequence ID" value="GAU96041.1"/>
    <property type="molecule type" value="Genomic_DNA"/>
</dbReference>
<keyword evidence="4" id="KW-1185">Reference proteome</keyword>
<evidence type="ECO:0000259" key="2">
    <source>
        <dbReference type="PROSITE" id="PS51471"/>
    </source>
</evidence>